<reference evidence="8" key="1">
    <citation type="submission" date="2019-08" db="EMBL/GenBank/DDBJ databases">
        <title>Reference gene set and small RNA set construction with multiple tissues from Davidia involucrata Baill.</title>
        <authorList>
            <person name="Yang H."/>
            <person name="Zhou C."/>
            <person name="Li G."/>
            <person name="Wang J."/>
            <person name="Gao P."/>
            <person name="Wang M."/>
            <person name="Wang R."/>
            <person name="Zhao Y."/>
        </authorList>
    </citation>
    <scope>NUCLEOTIDE SEQUENCE</scope>
    <source>
        <tissue evidence="8">Mixed with DoveR01_LX</tissue>
    </source>
</reference>
<comment type="similarity">
    <text evidence="2">Belongs to the castor/pollux (TC 1.A.1.23) family.</text>
</comment>
<dbReference type="AlphaFoldDB" id="A0A5B7AY23"/>
<protein>
    <submittedName>
        <fullName evidence="8">Putative ion channel POLLUX-like 2</fullName>
    </submittedName>
</protein>
<feature type="domain" description="RCK N-terminal" evidence="7">
    <location>
        <begin position="589"/>
        <end position="744"/>
    </location>
</feature>
<dbReference type="GO" id="GO:0006813">
    <property type="term" value="P:potassium ion transport"/>
    <property type="evidence" value="ECO:0007669"/>
    <property type="project" value="InterPro"/>
</dbReference>
<evidence type="ECO:0000256" key="3">
    <source>
        <dbReference type="ARBA" id="ARBA00022692"/>
    </source>
</evidence>
<evidence type="ECO:0000256" key="4">
    <source>
        <dbReference type="ARBA" id="ARBA00022989"/>
    </source>
</evidence>
<dbReference type="InterPro" id="IPR010420">
    <property type="entry name" value="CASTOR/POLLUX/SYM8_dom"/>
</dbReference>
<feature type="transmembrane region" description="Helical" evidence="6">
    <location>
        <begin position="244"/>
        <end position="262"/>
    </location>
</feature>
<keyword evidence="3 6" id="KW-0812">Transmembrane</keyword>
<keyword evidence="5 6" id="KW-0472">Membrane</keyword>
<feature type="transmembrane region" description="Helical" evidence="6">
    <location>
        <begin position="185"/>
        <end position="208"/>
    </location>
</feature>
<name>A0A5B7AY23_DAVIN</name>
<keyword evidence="4 6" id="KW-1133">Transmembrane helix</keyword>
<proteinExistence type="inferred from homology"/>
<dbReference type="PROSITE" id="PS51201">
    <property type="entry name" value="RCK_N"/>
    <property type="match status" value="2"/>
</dbReference>
<gene>
    <name evidence="8" type="ORF">Din_030466</name>
</gene>
<organism evidence="8">
    <name type="scientific">Davidia involucrata</name>
    <name type="common">Dove tree</name>
    <dbReference type="NCBI Taxonomy" id="16924"/>
    <lineage>
        <taxon>Eukaryota</taxon>
        <taxon>Viridiplantae</taxon>
        <taxon>Streptophyta</taxon>
        <taxon>Embryophyta</taxon>
        <taxon>Tracheophyta</taxon>
        <taxon>Spermatophyta</taxon>
        <taxon>Magnoliopsida</taxon>
        <taxon>eudicotyledons</taxon>
        <taxon>Gunneridae</taxon>
        <taxon>Pentapetalae</taxon>
        <taxon>asterids</taxon>
        <taxon>Cornales</taxon>
        <taxon>Nyssaceae</taxon>
        <taxon>Davidia</taxon>
    </lineage>
</organism>
<dbReference type="InterPro" id="IPR044849">
    <property type="entry name" value="CASTOR/POLLUX/SYM8-like"/>
</dbReference>
<dbReference type="PANTHER" id="PTHR31563:SF13">
    <property type="entry name" value="ION CHANNEL POLLUX-LIKE 1-RELATED"/>
    <property type="match status" value="1"/>
</dbReference>
<evidence type="ECO:0000256" key="5">
    <source>
        <dbReference type="ARBA" id="ARBA00023136"/>
    </source>
</evidence>
<sequence length="845" mass="95941">MLQLHSSRPWISPRIPRFNQISSSKRKSMPCPCWWIQSSALCVSNLFINNEGKWESSTQRTSDKLDSPWNLNVLDNFHAKYLKMDLKYSPWGHPAKLMIASMSSYFLLRVMQLSSANTVMNMVQDLLLYVIRTSADTSLRFSCMSSSLNKPTPLQLDVSLPSLQDVRWSFARLLYLFNIQLERNVATFLVVLLVACFSFVVIGGFLFFKFRGSTQSLEDCLWEAWACLCSSSTHLKQRTRVERVVGFVLAIWGILFYSRLLSTMTEQFRNNMQKLREGAQMQVLETDHIIICGVNSHLAFILKQLNKYHEFAVRLGTATARRQRILLLSDIPRKQMDKIADNIAKDLNHIDVLTKSCSLSLTKSFERAAANKARAIIILPTKGDRYEVDTDAFLSVLALQPIPKMASVPTIVEVSNFNTCELLKSISGLKVEPVENVASKLFVQCSRQKGLIKIYRHLLNYRKNVFNLCSFPNLAGTKYRHLRRGFQEAVVCGLYRRGKIYFHPNDDEVLEQTDKVLFIAPVHGKRKPQIGFSNVVSEENSTIHNLEVLEKNGESPNHALEIKKVRLENIVRRPTKPGSKASDWSQGPKECILMLGWRPDVVEMIEEYDNYLGPGSVLEILSDVPMDDRNRAGKLKNIQVSHRIGNPMNYDILKGTIMNIQKSFKKGKDIPLSIVVISDREWLLGDPSRADKHSAYSLLLAENICDKLGVKVQNLVAEIVDSKLGKQITRIKPSLTYIASEEVMSLVTAQVAENSELNEVWKDILNAEGDEIYVKDIGLYMKNGENPSFAELSERAYLRREVAIGYVKNNKKVINPIPKSEPLSLEVTDSLIVISELEGEQPIFL</sequence>
<dbReference type="EMBL" id="GHES01030466">
    <property type="protein sequence ID" value="MPA61025.1"/>
    <property type="molecule type" value="Transcribed_RNA"/>
</dbReference>
<dbReference type="Pfam" id="PF06241">
    <property type="entry name" value="Castor_Poll_mid"/>
    <property type="match status" value="1"/>
</dbReference>
<dbReference type="SUPFAM" id="SSF81324">
    <property type="entry name" value="Voltage-gated potassium channels"/>
    <property type="match status" value="1"/>
</dbReference>
<accession>A0A5B7AY23</accession>
<evidence type="ECO:0000313" key="8">
    <source>
        <dbReference type="EMBL" id="MPA61025.1"/>
    </source>
</evidence>
<dbReference type="PANTHER" id="PTHR31563">
    <property type="entry name" value="ION CHANNEL POLLUX-RELATED"/>
    <property type="match status" value="1"/>
</dbReference>
<evidence type="ECO:0000256" key="2">
    <source>
        <dbReference type="ARBA" id="ARBA00008577"/>
    </source>
</evidence>
<evidence type="ECO:0000256" key="6">
    <source>
        <dbReference type="SAM" id="Phobius"/>
    </source>
</evidence>
<evidence type="ECO:0000256" key="1">
    <source>
        <dbReference type="ARBA" id="ARBA00004141"/>
    </source>
</evidence>
<evidence type="ECO:0000259" key="7">
    <source>
        <dbReference type="PROSITE" id="PS51201"/>
    </source>
</evidence>
<dbReference type="GO" id="GO:0016020">
    <property type="term" value="C:membrane"/>
    <property type="evidence" value="ECO:0007669"/>
    <property type="project" value="UniProtKB-SubCell"/>
</dbReference>
<dbReference type="InterPro" id="IPR003148">
    <property type="entry name" value="RCK_N"/>
</dbReference>
<comment type="subcellular location">
    <subcellularLocation>
        <location evidence="1">Membrane</location>
        <topology evidence="1">Multi-pass membrane protein</topology>
    </subcellularLocation>
</comment>
<dbReference type="Gene3D" id="3.40.50.720">
    <property type="entry name" value="NAD(P)-binding Rossmann-like Domain"/>
    <property type="match status" value="1"/>
</dbReference>
<feature type="domain" description="RCK N-terminal" evidence="7">
    <location>
        <begin position="286"/>
        <end position="435"/>
    </location>
</feature>